<dbReference type="SUPFAM" id="SSF51182">
    <property type="entry name" value="RmlC-like cupins"/>
    <property type="match status" value="1"/>
</dbReference>
<dbReference type="Gene3D" id="2.60.120.10">
    <property type="entry name" value="Jelly Rolls"/>
    <property type="match status" value="1"/>
</dbReference>
<protein>
    <submittedName>
        <fullName evidence="2">Centromere protein C 1</fullName>
    </submittedName>
</protein>
<dbReference type="AlphaFoldDB" id="A0A0A9XWC1"/>
<dbReference type="InterPro" id="IPR011051">
    <property type="entry name" value="RmlC_Cupin_sf"/>
</dbReference>
<dbReference type="EMBL" id="GBHO01019390">
    <property type="protein sequence ID" value="JAG24214.1"/>
    <property type="molecule type" value="Transcribed_RNA"/>
</dbReference>
<organism evidence="2">
    <name type="scientific">Lygus hesperus</name>
    <name type="common">Western plant bug</name>
    <dbReference type="NCBI Taxonomy" id="30085"/>
    <lineage>
        <taxon>Eukaryota</taxon>
        <taxon>Metazoa</taxon>
        <taxon>Ecdysozoa</taxon>
        <taxon>Arthropoda</taxon>
        <taxon>Hexapoda</taxon>
        <taxon>Insecta</taxon>
        <taxon>Pterygota</taxon>
        <taxon>Neoptera</taxon>
        <taxon>Paraneoptera</taxon>
        <taxon>Hemiptera</taxon>
        <taxon>Heteroptera</taxon>
        <taxon>Panheteroptera</taxon>
        <taxon>Cimicomorpha</taxon>
        <taxon>Miridae</taxon>
        <taxon>Mirini</taxon>
        <taxon>Lygus</taxon>
    </lineage>
</organism>
<evidence type="ECO:0000259" key="1">
    <source>
        <dbReference type="Pfam" id="PF11699"/>
    </source>
</evidence>
<name>A0A0A9XWC1_LYGHE</name>
<accession>A0A0A9XWC1</accession>
<reference evidence="2" key="2">
    <citation type="submission" date="2014-07" db="EMBL/GenBank/DDBJ databases">
        <authorList>
            <person name="Hull J."/>
        </authorList>
    </citation>
    <scope>NUCLEOTIDE SEQUENCE</scope>
</reference>
<dbReference type="InterPro" id="IPR025974">
    <property type="entry name" value="Mif2/CENP-C_cupin"/>
</dbReference>
<feature type="domain" description="Mif2/CENP-C cupin" evidence="1">
    <location>
        <begin position="47"/>
        <end position="129"/>
    </location>
</feature>
<reference evidence="2" key="1">
    <citation type="journal article" date="2014" name="PLoS ONE">
        <title>Transcriptome-Based Identification of ABC Transporters in the Western Tarnished Plant Bug Lygus hesperus.</title>
        <authorList>
            <person name="Hull J.J."/>
            <person name="Chaney K."/>
            <person name="Geib S.M."/>
            <person name="Fabrick J.A."/>
            <person name="Brent C.S."/>
            <person name="Walsh D."/>
            <person name="Lavine L.C."/>
        </authorList>
    </citation>
    <scope>NUCLEOTIDE SEQUENCE</scope>
</reference>
<proteinExistence type="predicted"/>
<gene>
    <name evidence="2" type="primary">CENPC1_1</name>
    <name evidence="2" type="ORF">CM83_104637</name>
</gene>
<dbReference type="Pfam" id="PF11699">
    <property type="entry name" value="CENP-C_C"/>
    <property type="match status" value="1"/>
</dbReference>
<dbReference type="InterPro" id="IPR014710">
    <property type="entry name" value="RmlC-like_jellyroll"/>
</dbReference>
<sequence>SNTLQQCIFFLDDLEFIPLHTSNDVVQHTSNDDGDRATPYQSALGTKTFERSEFSTGMMVLPPNSCKNMERTCSYEILFICNAEHGKLRIHLNTVPSWVCAGDTCVIPPNSIYGVRNDSNTVEVRIFFVLVPCMELRPP</sequence>
<evidence type="ECO:0000313" key="2">
    <source>
        <dbReference type="EMBL" id="JAG24214.1"/>
    </source>
</evidence>
<feature type="non-terminal residue" evidence="2">
    <location>
        <position position="1"/>
    </location>
</feature>